<feature type="compositionally biased region" description="Polar residues" evidence="5">
    <location>
        <begin position="621"/>
        <end position="641"/>
    </location>
</feature>
<dbReference type="Pfam" id="PF00069">
    <property type="entry name" value="Pkinase"/>
    <property type="match status" value="1"/>
</dbReference>
<evidence type="ECO:0000259" key="6">
    <source>
        <dbReference type="PROSITE" id="PS50011"/>
    </source>
</evidence>
<evidence type="ECO:0000313" key="7">
    <source>
        <dbReference type="EMBL" id="ESO87716.1"/>
    </source>
</evidence>
<dbReference type="PANTHER" id="PTHR12984">
    <property type="entry name" value="SCY1-RELATED S/T PROTEIN KINASE-LIKE"/>
    <property type="match status" value="1"/>
</dbReference>
<keyword evidence="8" id="KW-1185">Reference proteome</keyword>
<evidence type="ECO:0000256" key="3">
    <source>
        <dbReference type="ARBA" id="ARBA00042347"/>
    </source>
</evidence>
<dbReference type="Proteomes" id="UP000030746">
    <property type="component" value="Unassembled WGS sequence"/>
</dbReference>
<dbReference type="EMBL" id="KB202849">
    <property type="protein sequence ID" value="ESO87716.1"/>
    <property type="molecule type" value="Genomic_DNA"/>
</dbReference>
<dbReference type="Gene3D" id="1.25.10.10">
    <property type="entry name" value="Leucine-rich Repeat Variant"/>
    <property type="match status" value="1"/>
</dbReference>
<dbReference type="RefSeq" id="XP_009061611.1">
    <property type="nucleotide sequence ID" value="XM_009063363.1"/>
</dbReference>
<protein>
    <recommendedName>
        <fullName evidence="2">N-terminal kinase-like protein</fullName>
    </recommendedName>
    <alternativeName>
        <fullName evidence="3">SCY1-like protein 1</fullName>
    </alternativeName>
</protein>
<dbReference type="SUPFAM" id="SSF48371">
    <property type="entry name" value="ARM repeat"/>
    <property type="match status" value="1"/>
</dbReference>
<dbReference type="PANTHER" id="PTHR12984:SF3">
    <property type="entry name" value="N-TERMINAL KINASE-LIKE PROTEIN"/>
    <property type="match status" value="1"/>
</dbReference>
<dbReference type="OMA" id="NDTSWAG"/>
<feature type="domain" description="Protein kinase" evidence="6">
    <location>
        <begin position="15"/>
        <end position="308"/>
    </location>
</feature>
<dbReference type="InterPro" id="IPR016024">
    <property type="entry name" value="ARM-type_fold"/>
</dbReference>
<proteinExistence type="inferred from homology"/>
<feature type="region of interest" description="Disordered" evidence="5">
    <location>
        <begin position="585"/>
        <end position="700"/>
    </location>
</feature>
<dbReference type="AlphaFoldDB" id="V4A329"/>
<comment type="function">
    <text evidence="4">Regulates COPI-mediated retrograde protein traffic at the interface between the Golgi apparatus and the endoplasmic reticulum. Involved in the maintenance of the Golgi apparatus morphology.</text>
</comment>
<dbReference type="InterPro" id="IPR000719">
    <property type="entry name" value="Prot_kinase_dom"/>
</dbReference>
<dbReference type="GeneID" id="20246903"/>
<evidence type="ECO:0000256" key="5">
    <source>
        <dbReference type="SAM" id="MobiDB-lite"/>
    </source>
</evidence>
<feature type="compositionally biased region" description="Polar residues" evidence="5">
    <location>
        <begin position="651"/>
        <end position="661"/>
    </location>
</feature>
<dbReference type="STRING" id="225164.V4A329"/>
<dbReference type="OrthoDB" id="447103at2759"/>
<feature type="compositionally biased region" description="Basic and acidic residues" evidence="5">
    <location>
        <begin position="662"/>
        <end position="687"/>
    </location>
</feature>
<gene>
    <name evidence="7" type="ORF">LOTGIDRAFT_219908</name>
</gene>
<sequence>MWSFFSRDPTKDFNYDIGEPVPGLEGKSIWTLHNGKKRGTGEAVSIFMFDVKAASESQLTVAKGAFKRIKTLRHPNFLTFLDGLETDKVLYVVTEWVTPLETYLQNDDGDSKNGLAISWGLHQIIKGLSFLVNDCHLIHNNVCLSSVFVDRAGEWKLGGVEYMYSTQGPDSYPPVKIFPALERYDPPEKSEARSKPKGAVWSSDMWGLGCLIWEAFNGTLPKTSSLKTLGKIPKSLVPCYCELVGANPKTRPNPAKMIENCRKPGGFMKNQFVESMLFLEEIQIKDSSEKTKFFTSLTSSIDTFPPMFCKYKILPQLLNAFEYSNAGSSVLTPLFKLGKMLDTDEYQKKIVPCVIKLFSVPDRSTRVKLLQQVELFVEHLSTDIVNNQIYPNIATGFMDTVPMVRECTIKAMLHLASKLNYKNLNEELMKQFARLQSKDDQGGIRTNTTVCLGKIAMYLNPSIRQKILCSAFLRALKDPFPPQRQAGILAMAATQNFYNLSEIAQRLLPALCSMTMDPEKGVRDQSFKAIKGFLAKLEKVSENPELLEEIEREVLTGGSNNSSGGWAGWAVTGMTSLTSKIYSKTKAGNTSGKNLSSPRSRQGTPVRKTTPPRQTERKTTPPKTAVSSSQFTTDNWSQNDSGWGDGDNWTDDSWVSGGTSTDEAKRLREEKKKQRQQELQEKREARKGAMKLGAKKMPQS</sequence>
<dbReference type="GO" id="GO:0005524">
    <property type="term" value="F:ATP binding"/>
    <property type="evidence" value="ECO:0007669"/>
    <property type="project" value="InterPro"/>
</dbReference>
<evidence type="ECO:0000313" key="8">
    <source>
        <dbReference type="Proteomes" id="UP000030746"/>
    </source>
</evidence>
<comment type="similarity">
    <text evidence="1">Belongs to the protein kinase superfamily.</text>
</comment>
<evidence type="ECO:0000256" key="2">
    <source>
        <dbReference type="ARBA" id="ARBA00040972"/>
    </source>
</evidence>
<dbReference type="HOGENOM" id="CLU_010392_0_1_1"/>
<dbReference type="CTD" id="20246903"/>
<name>V4A329_LOTGI</name>
<dbReference type="InterPro" id="IPR011009">
    <property type="entry name" value="Kinase-like_dom_sf"/>
</dbReference>
<accession>V4A329</accession>
<dbReference type="SUPFAM" id="SSF56112">
    <property type="entry name" value="Protein kinase-like (PK-like)"/>
    <property type="match status" value="1"/>
</dbReference>
<evidence type="ECO:0000256" key="4">
    <source>
        <dbReference type="ARBA" id="ARBA00056114"/>
    </source>
</evidence>
<dbReference type="GO" id="GO:0004672">
    <property type="term" value="F:protein kinase activity"/>
    <property type="evidence" value="ECO:0007669"/>
    <property type="project" value="InterPro"/>
</dbReference>
<reference evidence="7 8" key="1">
    <citation type="journal article" date="2013" name="Nature">
        <title>Insights into bilaterian evolution from three spiralian genomes.</title>
        <authorList>
            <person name="Simakov O."/>
            <person name="Marletaz F."/>
            <person name="Cho S.J."/>
            <person name="Edsinger-Gonzales E."/>
            <person name="Havlak P."/>
            <person name="Hellsten U."/>
            <person name="Kuo D.H."/>
            <person name="Larsson T."/>
            <person name="Lv J."/>
            <person name="Arendt D."/>
            <person name="Savage R."/>
            <person name="Osoegawa K."/>
            <person name="de Jong P."/>
            <person name="Grimwood J."/>
            <person name="Chapman J.A."/>
            <person name="Shapiro H."/>
            <person name="Aerts A."/>
            <person name="Otillar R.P."/>
            <person name="Terry A.Y."/>
            <person name="Boore J.L."/>
            <person name="Grigoriev I.V."/>
            <person name="Lindberg D.R."/>
            <person name="Seaver E.C."/>
            <person name="Weisblat D.A."/>
            <person name="Putnam N.H."/>
            <person name="Rokhsar D.S."/>
        </authorList>
    </citation>
    <scope>NUCLEOTIDE SEQUENCE [LARGE SCALE GENOMIC DNA]</scope>
</reference>
<dbReference type="PROSITE" id="PS50011">
    <property type="entry name" value="PROTEIN_KINASE_DOM"/>
    <property type="match status" value="1"/>
</dbReference>
<dbReference type="KEGG" id="lgi:LOTGIDRAFT_219908"/>
<dbReference type="Gene3D" id="1.10.510.10">
    <property type="entry name" value="Transferase(Phosphotransferase) domain 1"/>
    <property type="match status" value="1"/>
</dbReference>
<organism evidence="7 8">
    <name type="scientific">Lottia gigantea</name>
    <name type="common">Giant owl limpet</name>
    <dbReference type="NCBI Taxonomy" id="225164"/>
    <lineage>
        <taxon>Eukaryota</taxon>
        <taxon>Metazoa</taxon>
        <taxon>Spiralia</taxon>
        <taxon>Lophotrochozoa</taxon>
        <taxon>Mollusca</taxon>
        <taxon>Gastropoda</taxon>
        <taxon>Patellogastropoda</taxon>
        <taxon>Lottioidea</taxon>
        <taxon>Lottiidae</taxon>
        <taxon>Lottia</taxon>
    </lineage>
</organism>
<dbReference type="InterPro" id="IPR011989">
    <property type="entry name" value="ARM-like"/>
</dbReference>
<dbReference type="InterPro" id="IPR051177">
    <property type="entry name" value="CIK-Related_Protein"/>
</dbReference>
<dbReference type="Gene3D" id="3.30.200.20">
    <property type="entry name" value="Phosphorylase Kinase, domain 1"/>
    <property type="match status" value="1"/>
</dbReference>
<evidence type="ECO:0000256" key="1">
    <source>
        <dbReference type="ARBA" id="ARBA00038349"/>
    </source>
</evidence>
<feature type="compositionally biased region" description="Polar residues" evidence="5">
    <location>
        <begin position="585"/>
        <end position="603"/>
    </location>
</feature>